<dbReference type="Proteomes" id="UP000001694">
    <property type="component" value="Chromosome"/>
</dbReference>
<reference evidence="1" key="1">
    <citation type="submission" date="2008-03" db="EMBL/GenBank/DDBJ databases">
        <title>Complete sequence of Thermoproteus neutrophilus V24Sta.</title>
        <authorList>
            <consortium name="US DOE Joint Genome Institute"/>
            <person name="Copeland A."/>
            <person name="Lucas S."/>
            <person name="Lapidus A."/>
            <person name="Glavina del Rio T."/>
            <person name="Dalin E."/>
            <person name="Tice H."/>
            <person name="Bruce D."/>
            <person name="Goodwin L."/>
            <person name="Pitluck S."/>
            <person name="Sims D."/>
            <person name="Brettin T."/>
            <person name="Detter J.C."/>
            <person name="Han C."/>
            <person name="Kuske C.R."/>
            <person name="Schmutz J."/>
            <person name="Larimer F."/>
            <person name="Land M."/>
            <person name="Hauser L."/>
            <person name="Kyrpides N."/>
            <person name="Mikhailova N."/>
            <person name="Biddle J.F."/>
            <person name="Zhang Z."/>
            <person name="Fitz-Gibbon S.T."/>
            <person name="Lowe T.M."/>
            <person name="Saltikov C."/>
            <person name="House C.H."/>
            <person name="Richardson P."/>
        </authorList>
    </citation>
    <scope>NUCLEOTIDE SEQUENCE [LARGE SCALE GENOMIC DNA]</scope>
    <source>
        <strain evidence="1">V24Sta</strain>
    </source>
</reference>
<dbReference type="HOGENOM" id="CLU_078142_0_0_2"/>
<dbReference type="InterPro" id="IPR029063">
    <property type="entry name" value="SAM-dependent_MTases_sf"/>
</dbReference>
<evidence type="ECO:0000313" key="2">
    <source>
        <dbReference type="Proteomes" id="UP000001694"/>
    </source>
</evidence>
<organism evidence="1 2">
    <name type="scientific">Pyrobaculum neutrophilum (strain DSM 2338 / JCM 9278 / NBRC 100436 / V24Sta)</name>
    <name type="common">Thermoproteus neutrophilus</name>
    <dbReference type="NCBI Taxonomy" id="444157"/>
    <lineage>
        <taxon>Archaea</taxon>
        <taxon>Thermoproteota</taxon>
        <taxon>Thermoprotei</taxon>
        <taxon>Thermoproteales</taxon>
        <taxon>Thermoproteaceae</taxon>
        <taxon>Pyrobaculum</taxon>
    </lineage>
</organism>
<accession>B1Y9H7</accession>
<keyword evidence="2" id="KW-1185">Reference proteome</keyword>
<dbReference type="SUPFAM" id="SSF53335">
    <property type="entry name" value="S-adenosyl-L-methionine-dependent methyltransferases"/>
    <property type="match status" value="1"/>
</dbReference>
<gene>
    <name evidence="1" type="ordered locus">Tneu_1481</name>
</gene>
<dbReference type="AlphaFoldDB" id="B1Y9H7"/>
<dbReference type="STRING" id="444157.Tneu_1481"/>
<dbReference type="RefSeq" id="WP_012350825.1">
    <property type="nucleotide sequence ID" value="NC_010525.1"/>
</dbReference>
<dbReference type="eggNOG" id="arCOG03761">
    <property type="taxonomic scope" value="Archaea"/>
</dbReference>
<evidence type="ECO:0000313" key="1">
    <source>
        <dbReference type="EMBL" id="ACB40406.1"/>
    </source>
</evidence>
<dbReference type="GeneID" id="6165921"/>
<name>B1Y9H7_PYRNV</name>
<proteinExistence type="predicted"/>
<dbReference type="EMBL" id="CP001014">
    <property type="protein sequence ID" value="ACB40406.1"/>
    <property type="molecule type" value="Genomic_DNA"/>
</dbReference>
<protein>
    <submittedName>
        <fullName evidence="1">Family 577 protein</fullName>
    </submittedName>
</protein>
<dbReference type="Gene3D" id="3.40.50.150">
    <property type="entry name" value="Vaccinia Virus protein VP39"/>
    <property type="match status" value="1"/>
</dbReference>
<sequence length="319" mass="35811">MRFFEEINAARRYRTFVEAVGGVGQLKKTLMWSDWYAVKWWEEIFKELGLSSIRESVFARALYISLKIRGYVGEDGRVRKKVERPGYPTNSYALEFVELHESLDRVGAVNLALNKAGEVVKILASAVPTSGWCRAIRRTFLDVVDVRRFDTIYEPVAKDGAVALSVFELHRPKLYIASDYKRENVELAATVLKAKPEECVRGICIFSAPNICDAAKAVRRYAPEGVSAVLMLFTLNWLVDPVMELSCVASALASGGRLLVGQQVVETMPGFVAMMAALGAKHVLSWRGVEQTLKAAGFRLERRYLRYFPIYVAVWKIGG</sequence>
<dbReference type="OrthoDB" id="25805at2157"/>
<dbReference type="KEGG" id="tne:Tneu_1481"/>